<dbReference type="GO" id="GO:0051205">
    <property type="term" value="P:protein insertion into membrane"/>
    <property type="evidence" value="ECO:0007669"/>
    <property type="project" value="TreeGrafter"/>
</dbReference>
<dbReference type="AlphaFoldDB" id="A0A928Y6S1"/>
<dbReference type="GO" id="GO:0015031">
    <property type="term" value="P:protein transport"/>
    <property type="evidence" value="ECO:0007669"/>
    <property type="project" value="UniProtKB-KW"/>
</dbReference>
<evidence type="ECO:0000256" key="6">
    <source>
        <dbReference type="ARBA" id="ARBA00022989"/>
    </source>
</evidence>
<dbReference type="PANTHER" id="PTHR12428">
    <property type="entry name" value="OXA1"/>
    <property type="match status" value="1"/>
</dbReference>
<evidence type="ECO:0000256" key="7">
    <source>
        <dbReference type="ARBA" id="ARBA00023136"/>
    </source>
</evidence>
<feature type="domain" description="Membrane insertase YidC/Oxa/ALB C-terminal" evidence="11">
    <location>
        <begin position="30"/>
        <end position="238"/>
    </location>
</feature>
<dbReference type="GO" id="GO:0005886">
    <property type="term" value="C:plasma membrane"/>
    <property type="evidence" value="ECO:0007669"/>
    <property type="project" value="UniProtKB-SubCell"/>
</dbReference>
<keyword evidence="8" id="KW-0143">Chaperone</keyword>
<keyword evidence="5" id="KW-0653">Protein transport</keyword>
<dbReference type="NCBIfam" id="TIGR03592">
    <property type="entry name" value="yidC_oxa1_cterm"/>
    <property type="match status" value="1"/>
</dbReference>
<sequence length="259" mass="29254">MTQFFNTVLIQPILNLLLWLYDVIPGQDIGIAIIALTVIVKVLLHPLTVKQIRQQRAMQELQPKIEEVRNTYKDNREEQARQLMALYQAEKVNPASSCLPLLVQLPIFIALFQVLLNMLKQQDFSLLYSFVPHPGQIDPSLFGFIDLHNPNYAMAIIAGAVQFIQSQQMFKTGLTKQPPKEVKGSEGAKDESMAAMMNKQMMYIMPVVTVIVGFSLPGGLTLYWLTMSVLTVIQQWYMFKTMPPKEPSGPPEPHAAPAR</sequence>
<evidence type="ECO:0000256" key="10">
    <source>
        <dbReference type="SAM" id="Phobius"/>
    </source>
</evidence>
<feature type="transmembrane region" description="Helical" evidence="10">
    <location>
        <begin position="29"/>
        <end position="49"/>
    </location>
</feature>
<dbReference type="EMBL" id="JABTTY010000001">
    <property type="protein sequence ID" value="MBE7525341.1"/>
    <property type="molecule type" value="Genomic_DNA"/>
</dbReference>
<dbReference type="CDD" id="cd20070">
    <property type="entry name" value="5TM_YidC_Alb3"/>
    <property type="match status" value="1"/>
</dbReference>
<dbReference type="InterPro" id="IPR001708">
    <property type="entry name" value="YidC/ALB3/OXA1/COX18"/>
</dbReference>
<keyword evidence="6 10" id="KW-1133">Transmembrane helix</keyword>
<organism evidence="12 13">
    <name type="scientific">candidate division WWE3 bacterium</name>
    <dbReference type="NCBI Taxonomy" id="2053526"/>
    <lineage>
        <taxon>Bacteria</taxon>
        <taxon>Katanobacteria</taxon>
    </lineage>
</organism>
<dbReference type="Pfam" id="PF02096">
    <property type="entry name" value="60KD_IMP"/>
    <property type="match status" value="1"/>
</dbReference>
<accession>A0A928Y6S1</accession>
<comment type="caution">
    <text evidence="12">The sequence shown here is derived from an EMBL/GenBank/DDBJ whole genome shotgun (WGS) entry which is preliminary data.</text>
</comment>
<evidence type="ECO:0000313" key="13">
    <source>
        <dbReference type="Proteomes" id="UP000710385"/>
    </source>
</evidence>
<evidence type="ECO:0000256" key="1">
    <source>
        <dbReference type="ARBA" id="ARBA00004651"/>
    </source>
</evidence>
<keyword evidence="3" id="KW-1003">Cell membrane</keyword>
<evidence type="ECO:0000256" key="3">
    <source>
        <dbReference type="ARBA" id="ARBA00022475"/>
    </source>
</evidence>
<comment type="subcellular location">
    <subcellularLocation>
        <location evidence="1">Cell membrane</location>
        <topology evidence="1">Multi-pass membrane protein</topology>
    </subcellularLocation>
    <subcellularLocation>
        <location evidence="9">Membrane</location>
        <topology evidence="9">Multi-pass membrane protein</topology>
    </subcellularLocation>
</comment>
<dbReference type="GO" id="GO:0032977">
    <property type="term" value="F:membrane insertase activity"/>
    <property type="evidence" value="ECO:0007669"/>
    <property type="project" value="InterPro"/>
</dbReference>
<gene>
    <name evidence="12" type="ORF">HS096_03060</name>
</gene>
<name>A0A928Y6S1_UNCKA</name>
<dbReference type="Proteomes" id="UP000710385">
    <property type="component" value="Unassembled WGS sequence"/>
</dbReference>
<evidence type="ECO:0000256" key="8">
    <source>
        <dbReference type="ARBA" id="ARBA00023186"/>
    </source>
</evidence>
<dbReference type="InterPro" id="IPR028055">
    <property type="entry name" value="YidC/Oxa/ALB_C"/>
</dbReference>
<evidence type="ECO:0000256" key="9">
    <source>
        <dbReference type="RuleBase" id="RU003945"/>
    </source>
</evidence>
<keyword evidence="4 9" id="KW-0812">Transmembrane</keyword>
<evidence type="ECO:0000256" key="2">
    <source>
        <dbReference type="ARBA" id="ARBA00022448"/>
    </source>
</evidence>
<keyword evidence="7 10" id="KW-0472">Membrane</keyword>
<evidence type="ECO:0000256" key="4">
    <source>
        <dbReference type="ARBA" id="ARBA00022692"/>
    </source>
</evidence>
<proteinExistence type="inferred from homology"/>
<evidence type="ECO:0000259" key="11">
    <source>
        <dbReference type="Pfam" id="PF02096"/>
    </source>
</evidence>
<reference evidence="12" key="1">
    <citation type="submission" date="2020-05" db="EMBL/GenBank/DDBJ databases">
        <title>High-Quality Genomes of Partial-Nitritation/Anammox System by Hierarchical Clustering Based Hybrid Assembly.</title>
        <authorList>
            <person name="Liu L."/>
            <person name="Wang Y."/>
            <person name="Che Y."/>
            <person name="Chen Y."/>
            <person name="Xia Y."/>
            <person name="Luo R."/>
            <person name="Cheng S.H."/>
            <person name="Zheng C."/>
            <person name="Zhang T."/>
        </authorList>
    </citation>
    <scope>NUCLEOTIDE SEQUENCE</scope>
    <source>
        <strain evidence="12">H1_PAT1</strain>
    </source>
</reference>
<dbReference type="PANTHER" id="PTHR12428:SF65">
    <property type="entry name" value="CYTOCHROME C OXIDASE ASSEMBLY PROTEIN COX18, MITOCHONDRIAL"/>
    <property type="match status" value="1"/>
</dbReference>
<evidence type="ECO:0000256" key="5">
    <source>
        <dbReference type="ARBA" id="ARBA00022927"/>
    </source>
</evidence>
<protein>
    <submittedName>
        <fullName evidence="12">Membrane protein insertase YidC</fullName>
    </submittedName>
</protein>
<comment type="similarity">
    <text evidence="9">Belongs to the OXA1/ALB3/YidC family.</text>
</comment>
<feature type="transmembrane region" description="Helical" evidence="10">
    <location>
        <begin position="98"/>
        <end position="119"/>
    </location>
</feature>
<keyword evidence="2" id="KW-0813">Transport</keyword>
<dbReference type="InterPro" id="IPR047196">
    <property type="entry name" value="YidC_ALB_C"/>
</dbReference>
<evidence type="ECO:0000313" key="12">
    <source>
        <dbReference type="EMBL" id="MBE7525341.1"/>
    </source>
</evidence>
<feature type="transmembrane region" description="Helical" evidence="10">
    <location>
        <begin position="203"/>
        <end position="233"/>
    </location>
</feature>